<dbReference type="OMA" id="EYWSLSL"/>
<keyword evidence="4" id="KW-0808">Transferase</keyword>
<dbReference type="VEuPathDB" id="ToxoDB:NCLIV_066220"/>
<gene>
    <name evidence="4" type="ORF">NCLIV_066220</name>
</gene>
<feature type="region of interest" description="Disordered" evidence="1">
    <location>
        <begin position="1097"/>
        <end position="1155"/>
    </location>
</feature>
<feature type="region of interest" description="Disordered" evidence="1">
    <location>
        <begin position="713"/>
        <end position="744"/>
    </location>
</feature>
<reference evidence="5" key="1">
    <citation type="journal article" date="2012" name="PLoS Pathog.">
        <title>Comparative genomics of the apicomplexan parasites Toxoplasma gondii and Neospora caninum: Coccidia differing in host range and transmission strategy.</title>
        <authorList>
            <person name="Reid A.J."/>
            <person name="Vermont S.J."/>
            <person name="Cotton J.A."/>
            <person name="Harris D."/>
            <person name="Hill-Cawthorne G.A."/>
            <person name="Konen-Waisman S."/>
            <person name="Latham S.M."/>
            <person name="Mourier T."/>
            <person name="Norton R."/>
            <person name="Quail M.A."/>
            <person name="Sanders M."/>
            <person name="Shanmugam D."/>
            <person name="Sohal A."/>
            <person name="Wasmuth J.D."/>
            <person name="Brunk B."/>
            <person name="Grigg M.E."/>
            <person name="Howard J.C."/>
            <person name="Parkinson J."/>
            <person name="Roos D.S."/>
            <person name="Trees A.J."/>
            <person name="Berriman M."/>
            <person name="Pain A."/>
            <person name="Wastling J.M."/>
        </authorList>
    </citation>
    <scope>NUCLEOTIDE SEQUENCE [LARGE SCALE GENOMIC DNA]</scope>
    <source>
        <strain evidence="5">Liverpool</strain>
    </source>
</reference>
<feature type="compositionally biased region" description="Low complexity" evidence="1">
    <location>
        <begin position="2098"/>
        <end position="2116"/>
    </location>
</feature>
<dbReference type="InterPro" id="IPR001763">
    <property type="entry name" value="Rhodanese-like_dom"/>
</dbReference>
<dbReference type="PROSITE" id="PS50086">
    <property type="entry name" value="TBC_RABGAP"/>
    <property type="match status" value="1"/>
</dbReference>
<dbReference type="InterPro" id="IPR053235">
    <property type="entry name" value="Ser_Thr_kinase"/>
</dbReference>
<sequence length="2284" mass="246344">MEPPPACESYHTGDTPGDDLASLCSAPPEFLLGFQTFSVASDLPWSSSLLQASSCVSSFIQRGTVAGVRTRGETPLEALLPGPILRSHICERGHIREDAGDGDPVARREKRTDQPAESGRHESAIGEHVAPPGNAESGEGRPSPSTTSPPAAPSSSCHSSSAALASVESSSQQNADGGGFLRSRGAQKNDSGGDAGSQRESDMAKETDRRHHCPGQEKEDGQNVQGREEEEAAYRQVVTRFQFLKQLRHPHLCVYTHILRKADRFFVVSEYWSLSLADLIYQREQAKTSSSSAPSSGPSVYSSPSQLLTAVPLLPEAFLRRVASQILSALVFLNEQGLTHGRLCPSTVRFTASGDVRLSDWGLSYLSRQGYLAPHTRLLPSPPFLTPQQALFGSESARLSPPFAKDDTWALGAILLQAAQGPPRLAPGALLALLAHADEEQRARENARRQEAETRLTRVNWTGAAREVMRQDALSRERQQEPSERPRANERDPKGEGRHGPNRKDCGYGAWREGEAKRDGEEADDIPTWAADWEREVDAFLGLKLAVGPWDDWAGCERRVRGEGSWRLARQSPEEEQVLPRLHPLHTLRAVEHAAMMLLFVHWAYEDRMHPHFESLRIALANDKSDKAISGEEKHLSDACERCREARGPSSHATPSFSCIGRGIARRLLQQKENFVDELRHVVSRPCCLVEPEAYASLLSLISTCLQKRRSERETGAKTHRQSEGKEEEVGGVGGAPKRTEDETKPQVSSFSCLSSTACPTQPAFDDGTFLWAVLCSHVAWFAGSSLFPLSSFSSSLLHVSSLPCCKRRGYGRLNFARDGSPGSSCSPSLPSPAAPPGSPLSSGFREFLRRILEINPDRRLSPAEARSLPWVHAFSVSLHATGPLRDRFSRVAAASLAPQTGAEGQSSQRTEETTAGGRGEQAPPGSNPEERHERSNDGYTRGEKRCGQEGGEKGEGESLRKTKKEILMCPKTAEAAQLLLDMHIDEEIEATEKYSRDPRGPSSLRGLDNLKDYLVRHHNVSLEEIFFWWQLRGGDVHTTLVDLGALRPVPPILRLPLCCLLRPRSLPTSLVPPSRHAHSLRDSCRLGRSEEARSSLRSSLCPSVSSSPPHSTRLPQRTDGPQKRAAESQETPASSSVPVSVSPPSRSQDAGVRCNEGRLARGPRAESGSHERLPFLSPLLDFRLLHDQAPHASGAKPGKNEAGTCLCASLPSLLASCSCSSSGGRDGGFASAGRRDDIARERHCSELRRGTESSDTTAAGGAFAHSRSSLPPFAPAPQETRQPAGLSSVEAACADPSGLRPRRPEAGHGQEADVPRGNKDARETADLLEGVGVEDCSFFACGFSAGRNWIEVEANWLEGDARIRGVSIQDTVAALQEADRFSVSQMHELFLLMPLCLARVRLFRSLLVQLPKSLKRLTDEAAVDIPPLLRAQIWATLLGVNFAAEVAAGPFVFEQLVLESLALPGSRRLANNEFSQCYEHHDLLGSRFGRRQLRRLLQALFAQNAQKDSSSPRYPVPSSPSLSSPCRVFSARGLDAIAAPLQLLYMNHPQIALACLDRLLTRQGQYKLFGCDNAAAIEEQLACFSQLLYFFDPPLAVHLQRIGLGPDLYALSWLLTLFAHALDLPQLFLLWDSLLLHPPSFLLFVSFCLLHHLRLPLLRLAPDEESSALSLLRAASAFVHVPALCGVASALETETPVSVALPFLARKSGLLAREGVETDGEEDGEHPQREGKGGMRNSASLAGATRKVPATVEVDETEGPKSTGHGRQEEGKGVEQREGDGHEEDGSPYIQKACTTQKPMAGKDERTEATPPRKEARQTEQDALGSGAVRFYIGDDADEEKEKRNAFSTGNASRRCPSLEQRLRARLLDGNGTSGAEKGEAKKQRKKKKQSLVAAMIQGPANLLMGPPRKPRQAFDSDDEEHSESVGRSTASPGIDPLQSLMEEERWWETFEEQPSARFASRRETAPQGVACAWSLDAAARGYRCPPFVSVDDLVEHHMHATVLDVRPAASFRQVHFINAKNVAADAPSSVLIPLLAAAASSATAMGAPFPASIPNCKCADSDGTTSGGGGDAGTCSDISTASGASPLLPFTPGTVSSSSSLSAPASRPTPSLARLNSGSTGPEWRVGFGGASFAISSGEGGGTATQKGEEKKGTTADAQYADSPDCLGKGTSLSTPVTSCCTAAGPSAASSVPTYYRTSAPGGRSPYAPVDPHATIVEPWLKGEKQTLHLIVVTGSRTDAGVALAARLQRAGALHVCVLRGGIDAVLADAPVCFLETGNSGK</sequence>
<feature type="domain" description="Protein kinase" evidence="2">
    <location>
        <begin position="169"/>
        <end position="495"/>
    </location>
</feature>
<feature type="compositionally biased region" description="Basic and acidic residues" evidence="1">
    <location>
        <begin position="1802"/>
        <end position="1821"/>
    </location>
</feature>
<feature type="region of interest" description="Disordered" evidence="1">
    <location>
        <begin position="2139"/>
        <end position="2166"/>
    </location>
</feature>
<dbReference type="PANTHER" id="PTHR24361">
    <property type="entry name" value="MITOGEN-ACTIVATED KINASE KINASE KINASE"/>
    <property type="match status" value="1"/>
</dbReference>
<dbReference type="InParanoid" id="F0VR49"/>
<evidence type="ECO:0000259" key="3">
    <source>
        <dbReference type="PROSITE" id="PS50086"/>
    </source>
</evidence>
<keyword evidence="5" id="KW-1185">Reference proteome</keyword>
<feature type="domain" description="Rab-GAP TBC" evidence="3">
    <location>
        <begin position="1425"/>
        <end position="1639"/>
    </location>
</feature>
<dbReference type="SUPFAM" id="SSF47923">
    <property type="entry name" value="Ypt/Rab-GAP domain of gyp1p"/>
    <property type="match status" value="1"/>
</dbReference>
<dbReference type="eggNOG" id="KOG1093">
    <property type="taxonomic scope" value="Eukaryota"/>
</dbReference>
<dbReference type="Pfam" id="PF00069">
    <property type="entry name" value="Pkinase"/>
    <property type="match status" value="1"/>
</dbReference>
<dbReference type="Gene3D" id="1.10.472.80">
    <property type="entry name" value="Ypt/Rab-GAP domain of gyp1p, domain 3"/>
    <property type="match status" value="1"/>
</dbReference>
<name>F0VR49_NEOCL</name>
<organism evidence="4 5">
    <name type="scientific">Neospora caninum (strain Liverpool)</name>
    <dbReference type="NCBI Taxonomy" id="572307"/>
    <lineage>
        <taxon>Eukaryota</taxon>
        <taxon>Sar</taxon>
        <taxon>Alveolata</taxon>
        <taxon>Apicomplexa</taxon>
        <taxon>Conoidasida</taxon>
        <taxon>Coccidia</taxon>
        <taxon>Eucoccidiorida</taxon>
        <taxon>Eimeriorina</taxon>
        <taxon>Sarcocystidae</taxon>
        <taxon>Neospora</taxon>
    </lineage>
</organism>
<evidence type="ECO:0000256" key="1">
    <source>
        <dbReference type="SAM" id="MobiDB-lite"/>
    </source>
</evidence>
<feature type="compositionally biased region" description="Basic and acidic residues" evidence="1">
    <location>
        <begin position="929"/>
        <end position="960"/>
    </location>
</feature>
<dbReference type="RefSeq" id="XP_003886222.1">
    <property type="nucleotide sequence ID" value="XM_003886173.1"/>
</dbReference>
<dbReference type="Proteomes" id="UP000007494">
    <property type="component" value="Chromosome XII"/>
</dbReference>
<dbReference type="InterPro" id="IPR000719">
    <property type="entry name" value="Prot_kinase_dom"/>
</dbReference>
<feature type="compositionally biased region" description="Basic and acidic residues" evidence="1">
    <location>
        <begin position="713"/>
        <end position="729"/>
    </location>
</feature>
<feature type="compositionally biased region" description="Basic and acidic residues" evidence="1">
    <location>
        <begin position="91"/>
        <end position="125"/>
    </location>
</feature>
<dbReference type="GO" id="GO:0005524">
    <property type="term" value="F:ATP binding"/>
    <property type="evidence" value="ECO:0007669"/>
    <property type="project" value="InterPro"/>
</dbReference>
<feature type="compositionally biased region" description="Low complexity" evidence="1">
    <location>
        <begin position="1097"/>
        <end position="1115"/>
    </location>
</feature>
<accession>F0VR49</accession>
<evidence type="ECO:0000313" key="5">
    <source>
        <dbReference type="Proteomes" id="UP000007494"/>
    </source>
</evidence>
<dbReference type="SUPFAM" id="SSF56112">
    <property type="entry name" value="Protein kinase-like (PK-like)"/>
    <property type="match status" value="1"/>
</dbReference>
<protein>
    <submittedName>
        <fullName evidence="4">Putative TBC domain-containing kinase (Incomplete catalytic triad)</fullName>
    </submittedName>
</protein>
<feature type="region of interest" description="Disordered" evidence="1">
    <location>
        <begin position="1070"/>
        <end position="1089"/>
    </location>
</feature>
<feature type="region of interest" description="Disordered" evidence="1">
    <location>
        <begin position="468"/>
        <end position="523"/>
    </location>
</feature>
<feature type="region of interest" description="Disordered" evidence="1">
    <location>
        <begin position="822"/>
        <end position="841"/>
    </location>
</feature>
<dbReference type="InterPro" id="IPR035969">
    <property type="entry name" value="Rab-GAP_TBC_sf"/>
</dbReference>
<dbReference type="GeneID" id="13445420"/>
<dbReference type="InterPro" id="IPR011009">
    <property type="entry name" value="Kinase-like_dom_sf"/>
</dbReference>
<feature type="compositionally biased region" description="Basic and acidic residues" evidence="1">
    <location>
        <begin position="1303"/>
        <end position="1320"/>
    </location>
</feature>
<dbReference type="PANTHER" id="PTHR24361:SF785">
    <property type="entry name" value="DUAL SPECIFICITY MITOGEN-ACTIVATED PROTEIN KINASE KINASE 1"/>
    <property type="match status" value="1"/>
</dbReference>
<feature type="region of interest" description="Disordered" evidence="1">
    <location>
        <begin position="1246"/>
        <end position="1320"/>
    </location>
</feature>
<dbReference type="OrthoDB" id="1668230at2759"/>
<feature type="region of interest" description="Disordered" evidence="1">
    <location>
        <begin position="1716"/>
        <end position="1938"/>
    </location>
</feature>
<feature type="region of interest" description="Disordered" evidence="1">
    <location>
        <begin position="2088"/>
        <end position="2123"/>
    </location>
</feature>
<dbReference type="Gene3D" id="1.10.510.10">
    <property type="entry name" value="Transferase(Phosphotransferase) domain 1"/>
    <property type="match status" value="1"/>
</dbReference>
<feature type="compositionally biased region" description="Basic and acidic residues" evidence="1">
    <location>
        <begin position="1767"/>
        <end position="1781"/>
    </location>
</feature>
<proteinExistence type="predicted"/>
<feature type="region of interest" description="Disordered" evidence="1">
    <location>
        <begin position="897"/>
        <end position="960"/>
    </location>
</feature>
<dbReference type="PROSITE" id="PS50011">
    <property type="entry name" value="PROTEIN_KINASE_DOM"/>
    <property type="match status" value="1"/>
</dbReference>
<feature type="region of interest" description="Disordered" evidence="1">
    <location>
        <begin position="91"/>
        <end position="230"/>
    </location>
</feature>
<feature type="compositionally biased region" description="Basic and acidic residues" evidence="1">
    <location>
        <begin position="1080"/>
        <end position="1089"/>
    </location>
</feature>
<dbReference type="InterPro" id="IPR000195">
    <property type="entry name" value="Rab-GAP-TBC_dom"/>
</dbReference>
<dbReference type="SMART" id="SM00450">
    <property type="entry name" value="RHOD"/>
    <property type="match status" value="1"/>
</dbReference>
<feature type="compositionally biased region" description="Basic and acidic residues" evidence="1">
    <location>
        <begin position="197"/>
        <end position="221"/>
    </location>
</feature>
<feature type="compositionally biased region" description="Pro residues" evidence="1">
    <location>
        <begin position="830"/>
        <end position="839"/>
    </location>
</feature>
<feature type="compositionally biased region" description="Low complexity" evidence="1">
    <location>
        <begin position="1135"/>
        <end position="1146"/>
    </location>
</feature>
<dbReference type="SMART" id="SM00220">
    <property type="entry name" value="S_TKc"/>
    <property type="match status" value="1"/>
</dbReference>
<dbReference type="EMBL" id="FR823393">
    <property type="protein sequence ID" value="CBZ56197.1"/>
    <property type="molecule type" value="Genomic_DNA"/>
</dbReference>
<dbReference type="GO" id="GO:0004674">
    <property type="term" value="F:protein serine/threonine kinase activity"/>
    <property type="evidence" value="ECO:0007669"/>
    <property type="project" value="TreeGrafter"/>
</dbReference>
<evidence type="ECO:0000259" key="2">
    <source>
        <dbReference type="PROSITE" id="PS50011"/>
    </source>
</evidence>
<keyword evidence="4" id="KW-0418">Kinase</keyword>
<dbReference type="Pfam" id="PF00566">
    <property type="entry name" value="RabGAP-TBC"/>
    <property type="match status" value="1"/>
</dbReference>
<feature type="compositionally biased region" description="Low complexity" evidence="1">
    <location>
        <begin position="142"/>
        <end position="171"/>
    </location>
</feature>
<dbReference type="SMART" id="SM00164">
    <property type="entry name" value="TBC"/>
    <property type="match status" value="1"/>
</dbReference>
<feature type="compositionally biased region" description="Basic and acidic residues" evidence="1">
    <location>
        <begin position="468"/>
        <end position="520"/>
    </location>
</feature>
<dbReference type="GO" id="GO:0005737">
    <property type="term" value="C:cytoplasm"/>
    <property type="evidence" value="ECO:0007669"/>
    <property type="project" value="TreeGrafter"/>
</dbReference>
<evidence type="ECO:0000313" key="4">
    <source>
        <dbReference type="EMBL" id="CBZ56197.1"/>
    </source>
</evidence>